<dbReference type="EMBL" id="UGRY01000002">
    <property type="protein sequence ID" value="SUA81229.1"/>
    <property type="molecule type" value="Genomic_DNA"/>
</dbReference>
<dbReference type="STRING" id="1406858.GCA_000710895_06744"/>
<dbReference type="RefSeq" id="WP_039814828.1">
    <property type="nucleotide sequence ID" value="NZ_JADLRH010000003.1"/>
</dbReference>
<evidence type="ECO:0000313" key="1">
    <source>
        <dbReference type="EMBL" id="SUA81229.1"/>
    </source>
</evidence>
<name>A0A378YXQ8_9NOCA</name>
<evidence type="ECO:0000313" key="2">
    <source>
        <dbReference type="Proteomes" id="UP000255467"/>
    </source>
</evidence>
<keyword evidence="2" id="KW-1185">Reference proteome</keyword>
<dbReference type="AlphaFoldDB" id="A0A378YXQ8"/>
<gene>
    <name evidence="1" type="ORF">NCTC1934_04672</name>
</gene>
<accession>A0A378YXQ8</accession>
<organism evidence="1 2">
    <name type="scientific">Nocardia otitidiscaviarum</name>
    <dbReference type="NCBI Taxonomy" id="1823"/>
    <lineage>
        <taxon>Bacteria</taxon>
        <taxon>Bacillati</taxon>
        <taxon>Actinomycetota</taxon>
        <taxon>Actinomycetes</taxon>
        <taxon>Mycobacteriales</taxon>
        <taxon>Nocardiaceae</taxon>
        <taxon>Nocardia</taxon>
    </lineage>
</organism>
<dbReference type="OrthoDB" id="8450665at2"/>
<reference evidence="1 2" key="1">
    <citation type="submission" date="2018-06" db="EMBL/GenBank/DDBJ databases">
        <authorList>
            <consortium name="Pathogen Informatics"/>
            <person name="Doyle S."/>
        </authorList>
    </citation>
    <scope>NUCLEOTIDE SEQUENCE [LARGE SCALE GENOMIC DNA]</scope>
    <source>
        <strain evidence="1 2">NCTC1934</strain>
    </source>
</reference>
<dbReference type="Proteomes" id="UP000255467">
    <property type="component" value="Unassembled WGS sequence"/>
</dbReference>
<proteinExistence type="predicted"/>
<sequence length="160" mass="17170">MTVADPTMLAITDAVTLGRQGDTARAREALTALWETVGVTGDALHRCTIAHYLADLHEHAADALTWDVRALDAAASLTDERAQQENSALTVRGFYPSLHLNLADNYRRLGAFDTAHTHLDAARARLDALDDDGYGAGVRAGISHVETALAEGSTERLPTH</sequence>
<evidence type="ECO:0008006" key="3">
    <source>
        <dbReference type="Google" id="ProtNLM"/>
    </source>
</evidence>
<protein>
    <recommendedName>
        <fullName evidence="3">Tetratricopeptide repeat protein</fullName>
    </recommendedName>
</protein>